<evidence type="ECO:0000313" key="1">
    <source>
        <dbReference type="EMBL" id="KAG7157961.1"/>
    </source>
</evidence>
<name>A0A8J5JL03_HOMAM</name>
<accession>A0A8J5JL03</accession>
<reference evidence="1" key="1">
    <citation type="journal article" date="2021" name="Sci. Adv.">
        <title>The American lobster genome reveals insights on longevity, neural, and immune adaptations.</title>
        <authorList>
            <person name="Polinski J.M."/>
            <person name="Zimin A.V."/>
            <person name="Clark K.F."/>
            <person name="Kohn A.B."/>
            <person name="Sadowski N."/>
            <person name="Timp W."/>
            <person name="Ptitsyn A."/>
            <person name="Khanna P."/>
            <person name="Romanova D.Y."/>
            <person name="Williams P."/>
            <person name="Greenwood S.J."/>
            <person name="Moroz L.L."/>
            <person name="Walt D.R."/>
            <person name="Bodnar A.G."/>
        </authorList>
    </citation>
    <scope>NUCLEOTIDE SEQUENCE</scope>
    <source>
        <strain evidence="1">GMGI-L3</strain>
    </source>
</reference>
<keyword evidence="2" id="KW-1185">Reference proteome</keyword>
<comment type="caution">
    <text evidence="1">The sequence shown here is derived from an EMBL/GenBank/DDBJ whole genome shotgun (WGS) entry which is preliminary data.</text>
</comment>
<dbReference type="Proteomes" id="UP000747542">
    <property type="component" value="Unassembled WGS sequence"/>
</dbReference>
<protein>
    <submittedName>
        <fullName evidence="1">Uncharacterized protein</fullName>
    </submittedName>
</protein>
<evidence type="ECO:0000313" key="2">
    <source>
        <dbReference type="Proteomes" id="UP000747542"/>
    </source>
</evidence>
<gene>
    <name evidence="1" type="ORF">Hamer_G014826</name>
</gene>
<dbReference type="AlphaFoldDB" id="A0A8J5JL03"/>
<sequence length="139" mass="16265">MCAAEELEQPKKRRKTAKWKFTRKVNLMKEGFAKENPKSVLTDLYQQVSQCFDELENINEKYITLLSESGCSDEELLDEANNYITEVERIKVDMQVQLARYGKYEEKPLTRKISIKALDLPKFRGHMRDYPALKVTLKG</sequence>
<organism evidence="1 2">
    <name type="scientific">Homarus americanus</name>
    <name type="common">American lobster</name>
    <dbReference type="NCBI Taxonomy" id="6706"/>
    <lineage>
        <taxon>Eukaryota</taxon>
        <taxon>Metazoa</taxon>
        <taxon>Ecdysozoa</taxon>
        <taxon>Arthropoda</taxon>
        <taxon>Crustacea</taxon>
        <taxon>Multicrustacea</taxon>
        <taxon>Malacostraca</taxon>
        <taxon>Eumalacostraca</taxon>
        <taxon>Eucarida</taxon>
        <taxon>Decapoda</taxon>
        <taxon>Pleocyemata</taxon>
        <taxon>Astacidea</taxon>
        <taxon>Nephropoidea</taxon>
        <taxon>Nephropidae</taxon>
        <taxon>Homarus</taxon>
    </lineage>
</organism>
<proteinExistence type="predicted"/>
<dbReference type="EMBL" id="JAHLQT010035946">
    <property type="protein sequence ID" value="KAG7157961.1"/>
    <property type="molecule type" value="Genomic_DNA"/>
</dbReference>